<evidence type="ECO:0000313" key="18">
    <source>
        <dbReference type="EMBL" id="HGZ44491.1"/>
    </source>
</evidence>
<dbReference type="SUPFAM" id="SSF55785">
    <property type="entry name" value="PYP-like sensor domain (PAS domain)"/>
    <property type="match status" value="1"/>
</dbReference>
<dbReference type="SMART" id="SM00388">
    <property type="entry name" value="HisKA"/>
    <property type="match status" value="1"/>
</dbReference>
<dbReference type="SUPFAM" id="SSF55874">
    <property type="entry name" value="ATPase domain of HSP90 chaperone/DNA topoisomerase II/histidine kinase"/>
    <property type="match status" value="1"/>
</dbReference>
<evidence type="ECO:0000256" key="6">
    <source>
        <dbReference type="ARBA" id="ARBA00022777"/>
    </source>
</evidence>
<dbReference type="InterPro" id="IPR035965">
    <property type="entry name" value="PAS-like_dom_sf"/>
</dbReference>
<dbReference type="InterPro" id="IPR004358">
    <property type="entry name" value="Sig_transdc_His_kin-like_C"/>
</dbReference>
<evidence type="ECO:0000256" key="3">
    <source>
        <dbReference type="ARBA" id="ARBA00022553"/>
    </source>
</evidence>
<dbReference type="GO" id="GO:0006355">
    <property type="term" value="P:regulation of DNA-templated transcription"/>
    <property type="evidence" value="ECO:0007669"/>
    <property type="project" value="InterPro"/>
</dbReference>
<dbReference type="PROSITE" id="PS50894">
    <property type="entry name" value="HPT"/>
    <property type="match status" value="1"/>
</dbReference>
<keyword evidence="3 12" id="KW-0597">Phosphoprotein</keyword>
<dbReference type="PROSITE" id="PS50112">
    <property type="entry name" value="PAS"/>
    <property type="match status" value="1"/>
</dbReference>
<evidence type="ECO:0000256" key="7">
    <source>
        <dbReference type="ARBA" id="ARBA00022840"/>
    </source>
</evidence>
<dbReference type="Gene3D" id="1.10.287.130">
    <property type="match status" value="1"/>
</dbReference>
<dbReference type="InterPro" id="IPR003661">
    <property type="entry name" value="HisK_dim/P_dom"/>
</dbReference>
<evidence type="ECO:0000259" key="15">
    <source>
        <dbReference type="PROSITE" id="PS50110"/>
    </source>
</evidence>
<evidence type="ECO:0000259" key="14">
    <source>
        <dbReference type="PROSITE" id="PS50109"/>
    </source>
</evidence>
<comment type="catalytic activity">
    <reaction evidence="1">
        <text>ATP + protein L-histidine = ADP + protein N-phospho-L-histidine.</text>
        <dbReference type="EC" id="2.7.13.3"/>
    </reaction>
</comment>
<evidence type="ECO:0000256" key="1">
    <source>
        <dbReference type="ARBA" id="ARBA00000085"/>
    </source>
</evidence>
<dbReference type="InterPro" id="IPR000014">
    <property type="entry name" value="PAS"/>
</dbReference>
<evidence type="ECO:0000256" key="4">
    <source>
        <dbReference type="ARBA" id="ARBA00022679"/>
    </source>
</evidence>
<evidence type="ECO:0000256" key="5">
    <source>
        <dbReference type="ARBA" id="ARBA00022741"/>
    </source>
</evidence>
<dbReference type="CDD" id="cd00156">
    <property type="entry name" value="REC"/>
    <property type="match status" value="1"/>
</dbReference>
<dbReference type="Pfam" id="PF01627">
    <property type="entry name" value="Hpt"/>
    <property type="match status" value="1"/>
</dbReference>
<comment type="subunit">
    <text evidence="9">At low DSF concentrations, interacts with RpfF.</text>
</comment>
<evidence type="ECO:0000256" key="8">
    <source>
        <dbReference type="ARBA" id="ARBA00023012"/>
    </source>
</evidence>
<dbReference type="PROSITE" id="PS50110">
    <property type="entry name" value="RESPONSE_REGULATORY"/>
    <property type="match status" value="2"/>
</dbReference>
<keyword evidence="5" id="KW-0547">Nucleotide-binding</keyword>
<dbReference type="InterPro" id="IPR003594">
    <property type="entry name" value="HATPase_dom"/>
</dbReference>
<dbReference type="Pfam" id="PF02518">
    <property type="entry name" value="HATPase_c"/>
    <property type="match status" value="1"/>
</dbReference>
<keyword evidence="7" id="KW-0067">ATP-binding</keyword>
<dbReference type="Gene3D" id="3.30.450.20">
    <property type="entry name" value="PAS domain"/>
    <property type="match status" value="1"/>
</dbReference>
<dbReference type="EC" id="2.7.13.3" evidence="2"/>
<evidence type="ECO:0000256" key="11">
    <source>
        <dbReference type="PROSITE-ProRule" id="PRU00110"/>
    </source>
</evidence>
<organism evidence="18">
    <name type="scientific">Eiseniibacteriota bacterium</name>
    <dbReference type="NCBI Taxonomy" id="2212470"/>
    <lineage>
        <taxon>Bacteria</taxon>
        <taxon>Candidatus Eiseniibacteriota</taxon>
    </lineage>
</organism>
<dbReference type="InterPro" id="IPR011006">
    <property type="entry name" value="CheY-like_superfamily"/>
</dbReference>
<comment type="caution">
    <text evidence="18">The sequence shown here is derived from an EMBL/GenBank/DDBJ whole genome shotgun (WGS) entry which is preliminary data.</text>
</comment>
<sequence>MFDKPSPAKTGFHSTTASVSIGLRELLDASPDVIFCCDERGCFQWLNAAVEPLLRKRAGDLLGKPFTAVLAEGERTRAARRYTRQLRRRTLGPTTERWNVVSSDGSSIAVEARVRLLQRPDGDVLFVGTLHRAEVASSAGAAARGPAAPDWGDGARADANPYAPPSDWAPPAGGAPGLSFEPAPAAPLALASNDPSTDLLAERAAHSADVTRLTGQLEEARAAIQLKGDTLAQMSHEIRTPMNGIMGMTQLLLESELDNEQRNLVEVVHQSARSLLNLINDMLDFSKLEAGKLEIEHIDFDLRVTVDEVSMLLAPMANDKRVHFESRVHHEVPSRLKGDPGRLRQVLLNLGGNAVKFTDRGSVTVAIERVREDDERVVLRFTVSDTGIGIEPAQLERLFQMFEQGDPSTARRYGGTGLGLAIARELVTLMGGSVGVESTPQVGSTFWFEVPFEKQPAITAQPETPNVQLRGLRVMVVDPSRAVRASLLEMLRAWGCRTAEAEHAEEALEALRDAAGRGEPWQVVLAEMQQPGVDGEALGAAIRGEDGLRNTITMLMTNVGRRGDAARAQQRGFSAYLLKPIQWSELYDALVEVVHWGVPGEGSEHPLVTRHWLAEARRGRLRMLLVEDNAVNQLVADWALRRLGYTLDVARTAGEAIEASERHAYDVILMDVNLPDMDGLKAAAAIRVRERGARRTPIVAMTAASTAADRERCLAAGMDDFLAKPIDLGQLCATVERWTRPAMQKDAVTQRAMAERAAQAVDHFDVPGQPQTVDGLEMASMSPDVAGGHEGGSLTLESLGATDIESVHPAEVALLSDGFPVSGDDTPQPVIDSARLEESSMGIPALRDALLQTFLADVEPRIERLAGAVAESDARRIEFEAHGLKGMSATIGASACVETFTAMERLAGEERLEAMPALMDRARQEVQRTREHVARLEEILNRAA</sequence>
<dbReference type="GO" id="GO:0000155">
    <property type="term" value="F:phosphorelay sensor kinase activity"/>
    <property type="evidence" value="ECO:0007669"/>
    <property type="project" value="InterPro"/>
</dbReference>
<dbReference type="PROSITE" id="PS50109">
    <property type="entry name" value="HIS_KIN"/>
    <property type="match status" value="1"/>
</dbReference>
<dbReference type="SUPFAM" id="SSF52172">
    <property type="entry name" value="CheY-like"/>
    <property type="match status" value="2"/>
</dbReference>
<feature type="domain" description="Response regulatory" evidence="15">
    <location>
        <begin position="622"/>
        <end position="739"/>
    </location>
</feature>
<dbReference type="CDD" id="cd00082">
    <property type="entry name" value="HisKA"/>
    <property type="match status" value="1"/>
</dbReference>
<name>A0A832I4B9_UNCEI</name>
<dbReference type="PRINTS" id="PR00344">
    <property type="entry name" value="BCTRLSENSOR"/>
</dbReference>
<keyword evidence="4" id="KW-0808">Transferase</keyword>
<feature type="region of interest" description="Disordered" evidence="13">
    <location>
        <begin position="137"/>
        <end position="181"/>
    </location>
</feature>
<dbReference type="InterPro" id="IPR013767">
    <property type="entry name" value="PAS_fold"/>
</dbReference>
<dbReference type="InterPro" id="IPR008207">
    <property type="entry name" value="Sig_transdc_His_kin_Hpt_dom"/>
</dbReference>
<evidence type="ECO:0000259" key="16">
    <source>
        <dbReference type="PROSITE" id="PS50112"/>
    </source>
</evidence>
<evidence type="ECO:0000256" key="10">
    <source>
        <dbReference type="ARBA" id="ARBA00068150"/>
    </source>
</evidence>
<feature type="compositionally biased region" description="Low complexity" evidence="13">
    <location>
        <begin position="137"/>
        <end position="159"/>
    </location>
</feature>
<accession>A0A832I4B9</accession>
<gene>
    <name evidence="18" type="ORF">ENR23_13965</name>
</gene>
<dbReference type="Gene3D" id="3.40.50.2300">
    <property type="match status" value="2"/>
</dbReference>
<dbReference type="Gene3D" id="1.20.120.160">
    <property type="entry name" value="HPT domain"/>
    <property type="match status" value="1"/>
</dbReference>
<dbReference type="InterPro" id="IPR036890">
    <property type="entry name" value="HATPase_C_sf"/>
</dbReference>
<dbReference type="SMART" id="SM00091">
    <property type="entry name" value="PAS"/>
    <property type="match status" value="1"/>
</dbReference>
<evidence type="ECO:0000256" key="9">
    <source>
        <dbReference type="ARBA" id="ARBA00064003"/>
    </source>
</evidence>
<dbReference type="Pfam" id="PF00512">
    <property type="entry name" value="HisKA"/>
    <property type="match status" value="1"/>
</dbReference>
<dbReference type="FunFam" id="1.10.287.130:FF:000002">
    <property type="entry name" value="Two-component osmosensing histidine kinase"/>
    <property type="match status" value="1"/>
</dbReference>
<dbReference type="AlphaFoldDB" id="A0A832I4B9"/>
<dbReference type="SMART" id="SM00387">
    <property type="entry name" value="HATPase_c"/>
    <property type="match status" value="1"/>
</dbReference>
<dbReference type="CDD" id="cd17546">
    <property type="entry name" value="REC_hyHK_CKI1_RcsC-like"/>
    <property type="match status" value="1"/>
</dbReference>
<dbReference type="NCBIfam" id="TIGR00229">
    <property type="entry name" value="sensory_box"/>
    <property type="match status" value="1"/>
</dbReference>
<evidence type="ECO:0000256" key="13">
    <source>
        <dbReference type="SAM" id="MobiDB-lite"/>
    </source>
</evidence>
<dbReference type="Pfam" id="PF00072">
    <property type="entry name" value="Response_reg"/>
    <property type="match status" value="2"/>
</dbReference>
<dbReference type="SMART" id="SM00448">
    <property type="entry name" value="REC"/>
    <property type="match status" value="2"/>
</dbReference>
<dbReference type="InterPro" id="IPR036641">
    <property type="entry name" value="HPT_dom_sf"/>
</dbReference>
<dbReference type="CDD" id="cd16922">
    <property type="entry name" value="HATPase_EvgS-ArcB-TorS-like"/>
    <property type="match status" value="1"/>
</dbReference>
<protein>
    <recommendedName>
        <fullName evidence="10">Sensory/regulatory protein RpfC</fullName>
        <ecNumber evidence="2">2.7.13.3</ecNumber>
    </recommendedName>
</protein>
<keyword evidence="8" id="KW-0902">Two-component regulatory system</keyword>
<feature type="modified residue" description="Phosphohistidine" evidence="11">
    <location>
        <position position="882"/>
    </location>
</feature>
<proteinExistence type="predicted"/>
<evidence type="ECO:0000256" key="12">
    <source>
        <dbReference type="PROSITE-ProRule" id="PRU00169"/>
    </source>
</evidence>
<dbReference type="InterPro" id="IPR005467">
    <property type="entry name" value="His_kinase_dom"/>
</dbReference>
<dbReference type="CDD" id="cd00130">
    <property type="entry name" value="PAS"/>
    <property type="match status" value="1"/>
</dbReference>
<feature type="domain" description="Histidine kinase" evidence="14">
    <location>
        <begin position="233"/>
        <end position="454"/>
    </location>
</feature>
<feature type="domain" description="PAS" evidence="16">
    <location>
        <begin position="23"/>
        <end position="89"/>
    </location>
</feature>
<dbReference type="Pfam" id="PF00989">
    <property type="entry name" value="PAS"/>
    <property type="match status" value="1"/>
</dbReference>
<evidence type="ECO:0000256" key="2">
    <source>
        <dbReference type="ARBA" id="ARBA00012438"/>
    </source>
</evidence>
<keyword evidence="6" id="KW-0418">Kinase</keyword>
<dbReference type="PANTHER" id="PTHR45339">
    <property type="entry name" value="HYBRID SIGNAL TRANSDUCTION HISTIDINE KINASE J"/>
    <property type="match status" value="1"/>
</dbReference>
<evidence type="ECO:0000259" key="17">
    <source>
        <dbReference type="PROSITE" id="PS50894"/>
    </source>
</evidence>
<feature type="domain" description="HPt" evidence="17">
    <location>
        <begin position="843"/>
        <end position="943"/>
    </location>
</feature>
<feature type="domain" description="Response regulatory" evidence="15">
    <location>
        <begin position="473"/>
        <end position="594"/>
    </location>
</feature>
<dbReference type="InterPro" id="IPR001789">
    <property type="entry name" value="Sig_transdc_resp-reg_receiver"/>
</dbReference>
<reference evidence="18" key="1">
    <citation type="journal article" date="2020" name="mSystems">
        <title>Genome- and Community-Level Interaction Insights into Carbon Utilization and Element Cycling Functions of Hydrothermarchaeota in Hydrothermal Sediment.</title>
        <authorList>
            <person name="Zhou Z."/>
            <person name="Liu Y."/>
            <person name="Xu W."/>
            <person name="Pan J."/>
            <person name="Luo Z.H."/>
            <person name="Li M."/>
        </authorList>
    </citation>
    <scope>NUCLEOTIDE SEQUENCE [LARGE SCALE GENOMIC DNA]</scope>
    <source>
        <strain evidence="18">SpSt-381</strain>
    </source>
</reference>
<dbReference type="InterPro" id="IPR036097">
    <property type="entry name" value="HisK_dim/P_sf"/>
</dbReference>
<feature type="modified residue" description="4-aspartylphosphate" evidence="12">
    <location>
        <position position="671"/>
    </location>
</feature>
<dbReference type="GO" id="GO:0005524">
    <property type="term" value="F:ATP binding"/>
    <property type="evidence" value="ECO:0007669"/>
    <property type="project" value="UniProtKB-KW"/>
</dbReference>
<comment type="caution">
    <text evidence="12">Lacks conserved residue(s) required for the propagation of feature annotation.</text>
</comment>
<dbReference type="PANTHER" id="PTHR45339:SF5">
    <property type="entry name" value="HISTIDINE KINASE"/>
    <property type="match status" value="1"/>
</dbReference>
<dbReference type="SUPFAM" id="SSF47226">
    <property type="entry name" value="Histidine-containing phosphotransfer domain, HPT domain"/>
    <property type="match status" value="1"/>
</dbReference>
<dbReference type="SUPFAM" id="SSF47384">
    <property type="entry name" value="Homodimeric domain of signal transducing histidine kinase"/>
    <property type="match status" value="1"/>
</dbReference>
<dbReference type="FunFam" id="3.30.565.10:FF:000010">
    <property type="entry name" value="Sensor histidine kinase RcsC"/>
    <property type="match status" value="1"/>
</dbReference>
<dbReference type="CDD" id="cd00088">
    <property type="entry name" value="HPT"/>
    <property type="match status" value="1"/>
</dbReference>
<dbReference type="EMBL" id="DSQF01000029">
    <property type="protein sequence ID" value="HGZ44491.1"/>
    <property type="molecule type" value="Genomic_DNA"/>
</dbReference>
<dbReference type="Gene3D" id="3.30.565.10">
    <property type="entry name" value="Histidine kinase-like ATPase, C-terminal domain"/>
    <property type="match status" value="1"/>
</dbReference>
<dbReference type="GO" id="GO:0005886">
    <property type="term" value="C:plasma membrane"/>
    <property type="evidence" value="ECO:0007669"/>
    <property type="project" value="UniProtKB-SubCell"/>
</dbReference>